<organism evidence="2 3">
    <name type="scientific">Amycolatopsis tolypomycina</name>
    <dbReference type="NCBI Taxonomy" id="208445"/>
    <lineage>
        <taxon>Bacteria</taxon>
        <taxon>Bacillati</taxon>
        <taxon>Actinomycetota</taxon>
        <taxon>Actinomycetes</taxon>
        <taxon>Pseudonocardiales</taxon>
        <taxon>Pseudonocardiaceae</taxon>
        <taxon>Amycolatopsis</taxon>
    </lineage>
</organism>
<accession>A0A1H4UCD5</accession>
<dbReference type="GO" id="GO:0016491">
    <property type="term" value="F:oxidoreductase activity"/>
    <property type="evidence" value="ECO:0007669"/>
    <property type="project" value="InterPro"/>
</dbReference>
<dbReference type="NCBIfam" id="NF047509">
    <property type="entry name" value="Rv3131_FMN_oxido"/>
    <property type="match status" value="1"/>
</dbReference>
<dbReference type="EMBL" id="FNSO01000004">
    <property type="protein sequence ID" value="SEC66290.1"/>
    <property type="molecule type" value="Genomic_DNA"/>
</dbReference>
<dbReference type="AlphaFoldDB" id="A0A1H4UCD5"/>
<dbReference type="SUPFAM" id="SSF55469">
    <property type="entry name" value="FMN-dependent nitroreductase-like"/>
    <property type="match status" value="1"/>
</dbReference>
<name>A0A1H4UCD5_9PSEU</name>
<dbReference type="Proteomes" id="UP000199622">
    <property type="component" value="Unassembled WGS sequence"/>
</dbReference>
<feature type="region of interest" description="Disordered" evidence="1">
    <location>
        <begin position="190"/>
        <end position="210"/>
    </location>
</feature>
<dbReference type="InterPro" id="IPR050627">
    <property type="entry name" value="Nitroreductase/BluB"/>
</dbReference>
<evidence type="ECO:0008006" key="4">
    <source>
        <dbReference type="Google" id="ProtNLM"/>
    </source>
</evidence>
<protein>
    <recommendedName>
        <fullName evidence="4">Nitroreductase family protein</fullName>
    </recommendedName>
</protein>
<dbReference type="Gene3D" id="3.40.109.10">
    <property type="entry name" value="NADH Oxidase"/>
    <property type="match status" value="1"/>
</dbReference>
<evidence type="ECO:0000313" key="2">
    <source>
        <dbReference type="EMBL" id="SEC66290.1"/>
    </source>
</evidence>
<proteinExistence type="predicted"/>
<evidence type="ECO:0000256" key="1">
    <source>
        <dbReference type="SAM" id="MobiDB-lite"/>
    </source>
</evidence>
<dbReference type="InterPro" id="IPR000415">
    <property type="entry name" value="Nitroreductase-like"/>
</dbReference>
<dbReference type="PANTHER" id="PTHR23026">
    <property type="entry name" value="NADPH NITROREDUCTASE"/>
    <property type="match status" value="1"/>
</dbReference>
<reference evidence="3" key="1">
    <citation type="submission" date="2016-10" db="EMBL/GenBank/DDBJ databases">
        <authorList>
            <person name="Varghese N."/>
            <person name="Submissions S."/>
        </authorList>
    </citation>
    <scope>NUCLEOTIDE SEQUENCE [LARGE SCALE GENOMIC DNA]</scope>
    <source>
        <strain evidence="3">DSM 44544</strain>
    </source>
</reference>
<evidence type="ECO:0000313" key="3">
    <source>
        <dbReference type="Proteomes" id="UP000199622"/>
    </source>
</evidence>
<keyword evidence="3" id="KW-1185">Reference proteome</keyword>
<gene>
    <name evidence="2" type="ORF">SAMN04489727_4593</name>
</gene>
<sequence>MMDRAFPDDFTVKTAVAMAVRAPSVHNSQPWNWRLGDSSLHLYADPERRLPETDPDGRDLILSCGAALHHLRVGFAALGWAAEVHRLPNPGEPDHLAAITLHPHNPSQDEIAMAAAIPRRRTDRRRHSSWVVPRGHVEAMSRAAALEGTVLQAADNSARYYLATAIEEAADRHAADPAYRTELAAWSGRRLSPDGVPARNTPAPDDTPGALRTRPFADPLLAQPVGAKAEDDETVLLVLSTASDDRMSRLRAGEATSAVLLTANAFGLSSCPLTEPLELPDVRDTVTEHVTGGSFPQMVLRIGWAPANAEPLPATPRRDLEDVLQPLDAPPKHFQAY</sequence>
<dbReference type="STRING" id="208445.SAMN04489727_4593"/>
<dbReference type="PANTHER" id="PTHR23026:SF123">
    <property type="entry name" value="NAD(P)H NITROREDUCTASE RV3131-RELATED"/>
    <property type="match status" value="1"/>
</dbReference>